<feature type="domain" description="Phosphatidic acid phosphatase type 2/haloperoxidase" evidence="2">
    <location>
        <begin position="86"/>
        <end position="200"/>
    </location>
</feature>
<dbReference type="Proteomes" id="UP000182945">
    <property type="component" value="Chromosome"/>
</dbReference>
<keyword evidence="6" id="KW-1185">Reference proteome</keyword>
<dbReference type="InterPro" id="IPR036938">
    <property type="entry name" value="PAP2/HPO_sf"/>
</dbReference>
<dbReference type="EMBL" id="CP017962">
    <property type="protein sequence ID" value="APC47445.1"/>
    <property type="molecule type" value="Genomic_DNA"/>
</dbReference>
<organism evidence="3 5">
    <name type="scientific">Virgibacillus halodenitrificans</name>
    <name type="common">Bacillus halodenitrificans</name>
    <dbReference type="NCBI Taxonomy" id="1482"/>
    <lineage>
        <taxon>Bacteria</taxon>
        <taxon>Bacillati</taxon>
        <taxon>Bacillota</taxon>
        <taxon>Bacilli</taxon>
        <taxon>Bacillales</taxon>
        <taxon>Bacillaceae</taxon>
        <taxon>Virgibacillus</taxon>
    </lineage>
</organism>
<feature type="transmembrane region" description="Helical" evidence="1">
    <location>
        <begin position="183"/>
        <end position="203"/>
    </location>
</feature>
<dbReference type="RefSeq" id="WP_019376183.1">
    <property type="nucleotide sequence ID" value="NZ_CP017962.1"/>
</dbReference>
<dbReference type="SMART" id="SM00014">
    <property type="entry name" value="acidPPc"/>
    <property type="match status" value="1"/>
</dbReference>
<keyword evidence="1" id="KW-0812">Transmembrane</keyword>
<dbReference type="SUPFAM" id="SSF48317">
    <property type="entry name" value="Acid phosphatase/Vanadium-dependent haloperoxidase"/>
    <property type="match status" value="1"/>
</dbReference>
<reference evidence="4 6" key="2">
    <citation type="submission" date="2020-09" db="EMBL/GenBank/DDBJ databases">
        <title>Draft Genome Sequences of Oil-Oxidizing Bacteria Halomonas titanicae, Marinobacter lutaoensis, and Virgibacillus halodenitrificans Isolated from Highly Saline Environments.</title>
        <authorList>
            <person name="Grouzdev D.S."/>
            <person name="Sokolova D.S."/>
            <person name="Semenova E.M."/>
            <person name="Borzenkov I.A."/>
            <person name="Bidzhieva S.K."/>
            <person name="Poltaraus A.B."/>
            <person name="Nazina T.N."/>
        </authorList>
    </citation>
    <scope>NUCLEOTIDE SEQUENCE [LARGE SCALE GENOMIC DNA]</scope>
    <source>
        <strain evidence="4 6">VKM B-3472D</strain>
    </source>
</reference>
<dbReference type="KEGG" id="vhl:BME96_04355"/>
<protein>
    <submittedName>
        <fullName evidence="4">Phosphatase PAP2 family protein</fullName>
    </submittedName>
</protein>
<dbReference type="Gene3D" id="1.20.144.10">
    <property type="entry name" value="Phosphatidic acid phosphatase type 2/haloperoxidase"/>
    <property type="match status" value="2"/>
</dbReference>
<dbReference type="PANTHER" id="PTHR14969:SF13">
    <property type="entry name" value="AT30094P"/>
    <property type="match status" value="1"/>
</dbReference>
<feature type="transmembrane region" description="Helical" evidence="1">
    <location>
        <begin position="61"/>
        <end position="80"/>
    </location>
</feature>
<dbReference type="EMBL" id="JACWEZ010000002">
    <property type="protein sequence ID" value="MBD1221729.1"/>
    <property type="molecule type" value="Genomic_DNA"/>
</dbReference>
<keyword evidence="1" id="KW-1133">Transmembrane helix</keyword>
<dbReference type="GeneID" id="71513617"/>
<evidence type="ECO:0000259" key="2">
    <source>
        <dbReference type="SMART" id="SM00014"/>
    </source>
</evidence>
<accession>A0AAC9IYQ4</accession>
<dbReference type="CDD" id="cd03392">
    <property type="entry name" value="PAP2_like_2"/>
    <property type="match status" value="1"/>
</dbReference>
<reference evidence="3 5" key="1">
    <citation type="submission" date="2016-11" db="EMBL/GenBank/DDBJ databases">
        <title>Complete genome sequencing of Virgibacillus halodenitrificans PDB-F2.</title>
        <authorList>
            <person name="Sun Z."/>
            <person name="Zhou Y."/>
            <person name="Li H."/>
        </authorList>
    </citation>
    <scope>NUCLEOTIDE SEQUENCE [LARGE SCALE GENOMIC DNA]</scope>
    <source>
        <strain evidence="3 5">PDB-F2</strain>
    </source>
</reference>
<proteinExistence type="predicted"/>
<dbReference type="Proteomes" id="UP000621631">
    <property type="component" value="Unassembled WGS sequence"/>
</dbReference>
<dbReference type="PANTHER" id="PTHR14969">
    <property type="entry name" value="SPHINGOSINE-1-PHOSPHATE PHOSPHOHYDROLASE"/>
    <property type="match status" value="1"/>
</dbReference>
<evidence type="ECO:0000256" key="1">
    <source>
        <dbReference type="SAM" id="Phobius"/>
    </source>
</evidence>
<keyword evidence="1" id="KW-0472">Membrane</keyword>
<sequence length="213" mass="24144">MVSKRKYILFIFMVLLLAMIAVWVVKILNGSVPYVDQWTRDLVAQMDETVLYTIARWLTELGSSTFLIPFVIIIALFLWWKYYDWLPPIIFAGGTLGTHLLNQLIKGLVERERPSILIAANAEGHSFPSGHAMISIVCYGLLAYFIAALLKTKRGKIVVHSSLAILIFLIGMSRYVINVHYLTDVVAGFIIGYLCLIALIYIYEAIAKRRSRS</sequence>
<feature type="transmembrane region" description="Helical" evidence="1">
    <location>
        <begin position="7"/>
        <end position="28"/>
    </location>
</feature>
<dbReference type="AlphaFoldDB" id="A0AAC9IYQ4"/>
<evidence type="ECO:0000313" key="3">
    <source>
        <dbReference type="EMBL" id="APC47445.1"/>
    </source>
</evidence>
<feature type="transmembrane region" description="Helical" evidence="1">
    <location>
        <begin position="85"/>
        <end position="105"/>
    </location>
</feature>
<evidence type="ECO:0000313" key="6">
    <source>
        <dbReference type="Proteomes" id="UP000621631"/>
    </source>
</evidence>
<evidence type="ECO:0000313" key="5">
    <source>
        <dbReference type="Proteomes" id="UP000182945"/>
    </source>
</evidence>
<feature type="transmembrane region" description="Helical" evidence="1">
    <location>
        <begin position="132"/>
        <end position="150"/>
    </location>
</feature>
<gene>
    <name evidence="3" type="ORF">BME96_04355</name>
    <name evidence="4" type="ORF">IC602_03850</name>
</gene>
<dbReference type="Pfam" id="PF01569">
    <property type="entry name" value="PAP2"/>
    <property type="match status" value="1"/>
</dbReference>
<evidence type="ECO:0000313" key="4">
    <source>
        <dbReference type="EMBL" id="MBD1221729.1"/>
    </source>
</evidence>
<dbReference type="InterPro" id="IPR000326">
    <property type="entry name" value="PAP2/HPO"/>
</dbReference>
<name>A0AAC9IYQ4_VIRHA</name>
<feature type="transmembrane region" description="Helical" evidence="1">
    <location>
        <begin position="157"/>
        <end position="177"/>
    </location>
</feature>